<keyword evidence="2" id="KW-1185">Reference proteome</keyword>
<proteinExistence type="predicted"/>
<evidence type="ECO:0000313" key="2">
    <source>
        <dbReference type="Proteomes" id="UP000054485"/>
    </source>
</evidence>
<sequence>MIYLTKHVRPGTLSTALHAPSACVGVAQPLSFFSESLALNHGHDHLGKMEPYYSGPCALQTGVDIDGVVVIFPSNPCVECIPVRGTRA</sequence>
<dbReference type="AlphaFoldDB" id="A0A0D0ABX7"/>
<reference evidence="2" key="2">
    <citation type="submission" date="2015-01" db="EMBL/GenBank/DDBJ databases">
        <title>Evolutionary Origins and Diversification of the Mycorrhizal Mutualists.</title>
        <authorList>
            <consortium name="DOE Joint Genome Institute"/>
            <consortium name="Mycorrhizal Genomics Consortium"/>
            <person name="Kohler A."/>
            <person name="Kuo A."/>
            <person name="Nagy L.G."/>
            <person name="Floudas D."/>
            <person name="Copeland A."/>
            <person name="Barry K.W."/>
            <person name="Cichocki N."/>
            <person name="Veneault-Fourrey C."/>
            <person name="LaButti K."/>
            <person name="Lindquist E.A."/>
            <person name="Lipzen A."/>
            <person name="Lundell T."/>
            <person name="Morin E."/>
            <person name="Murat C."/>
            <person name="Riley R."/>
            <person name="Ohm R."/>
            <person name="Sun H."/>
            <person name="Tunlid A."/>
            <person name="Henrissat B."/>
            <person name="Grigoriev I.V."/>
            <person name="Hibbett D.S."/>
            <person name="Martin F."/>
        </authorList>
    </citation>
    <scope>NUCLEOTIDE SEQUENCE [LARGE SCALE GENOMIC DNA]</scope>
    <source>
        <strain evidence="2">UH-Slu-Lm8-n1</strain>
    </source>
</reference>
<dbReference type="HOGENOM" id="CLU_2470569_0_0_1"/>
<evidence type="ECO:0000313" key="1">
    <source>
        <dbReference type="EMBL" id="KIK39281.1"/>
    </source>
</evidence>
<name>A0A0D0ABX7_9AGAM</name>
<gene>
    <name evidence="1" type="ORF">CY34DRAFT_342580</name>
</gene>
<dbReference type="EMBL" id="KN835350">
    <property type="protein sequence ID" value="KIK39281.1"/>
    <property type="molecule type" value="Genomic_DNA"/>
</dbReference>
<protein>
    <submittedName>
        <fullName evidence="1">Uncharacterized protein</fullName>
    </submittedName>
</protein>
<reference evidence="1 2" key="1">
    <citation type="submission" date="2014-04" db="EMBL/GenBank/DDBJ databases">
        <authorList>
            <consortium name="DOE Joint Genome Institute"/>
            <person name="Kuo A."/>
            <person name="Ruytinx J."/>
            <person name="Rineau F."/>
            <person name="Colpaert J."/>
            <person name="Kohler A."/>
            <person name="Nagy L.G."/>
            <person name="Floudas D."/>
            <person name="Copeland A."/>
            <person name="Barry K.W."/>
            <person name="Cichocki N."/>
            <person name="Veneault-Fourrey C."/>
            <person name="LaButti K."/>
            <person name="Lindquist E.A."/>
            <person name="Lipzen A."/>
            <person name="Lundell T."/>
            <person name="Morin E."/>
            <person name="Murat C."/>
            <person name="Sun H."/>
            <person name="Tunlid A."/>
            <person name="Henrissat B."/>
            <person name="Grigoriev I.V."/>
            <person name="Hibbett D.S."/>
            <person name="Martin F."/>
            <person name="Nordberg H.P."/>
            <person name="Cantor M.N."/>
            <person name="Hua S.X."/>
        </authorList>
    </citation>
    <scope>NUCLEOTIDE SEQUENCE [LARGE SCALE GENOMIC DNA]</scope>
    <source>
        <strain evidence="1 2">UH-Slu-Lm8-n1</strain>
    </source>
</reference>
<dbReference type="InParanoid" id="A0A0D0ABX7"/>
<organism evidence="1 2">
    <name type="scientific">Suillus luteus UH-Slu-Lm8-n1</name>
    <dbReference type="NCBI Taxonomy" id="930992"/>
    <lineage>
        <taxon>Eukaryota</taxon>
        <taxon>Fungi</taxon>
        <taxon>Dikarya</taxon>
        <taxon>Basidiomycota</taxon>
        <taxon>Agaricomycotina</taxon>
        <taxon>Agaricomycetes</taxon>
        <taxon>Agaricomycetidae</taxon>
        <taxon>Boletales</taxon>
        <taxon>Suillineae</taxon>
        <taxon>Suillaceae</taxon>
        <taxon>Suillus</taxon>
    </lineage>
</organism>
<dbReference type="Proteomes" id="UP000054485">
    <property type="component" value="Unassembled WGS sequence"/>
</dbReference>
<accession>A0A0D0ABX7</accession>